<dbReference type="PANTHER" id="PTHR43591">
    <property type="entry name" value="METHYLTRANSFERASE"/>
    <property type="match status" value="1"/>
</dbReference>
<reference evidence="2" key="3">
    <citation type="submission" date="2025-09" db="UniProtKB">
        <authorList>
            <consortium name="Ensembl"/>
        </authorList>
    </citation>
    <scope>IDENTIFICATION</scope>
</reference>
<evidence type="ECO:0000259" key="1">
    <source>
        <dbReference type="Pfam" id="PF13847"/>
    </source>
</evidence>
<dbReference type="CTD" id="155368"/>
<reference evidence="2" key="1">
    <citation type="submission" date="2021-04" db="EMBL/GenBank/DDBJ databases">
        <authorList>
            <consortium name="Wellcome Sanger Institute Data Sharing"/>
        </authorList>
    </citation>
    <scope>NUCLEOTIDE SEQUENCE [LARGE SCALE GENOMIC DNA]</scope>
</reference>
<evidence type="ECO:0000313" key="3">
    <source>
        <dbReference type="Proteomes" id="UP000265040"/>
    </source>
</evidence>
<dbReference type="Pfam" id="PF13847">
    <property type="entry name" value="Methyltransf_31"/>
    <property type="match status" value="1"/>
</dbReference>
<dbReference type="InterPro" id="IPR025714">
    <property type="entry name" value="Methyltranfer_dom"/>
</dbReference>
<dbReference type="InParanoid" id="A0A3Q1J488"/>
<dbReference type="GeneID" id="113168957"/>
<dbReference type="RefSeq" id="XP_026225837.1">
    <property type="nucleotide sequence ID" value="XM_026370052.1"/>
</dbReference>
<dbReference type="PANTHER" id="PTHR43591:SF101">
    <property type="entry name" value="METHYLTRANSFERASE-LIKE PROTEIN 27"/>
    <property type="match status" value="1"/>
</dbReference>
<dbReference type="Proteomes" id="UP000265040">
    <property type="component" value="Chromosome 14"/>
</dbReference>
<evidence type="ECO:0000313" key="2">
    <source>
        <dbReference type="Ensembl" id="ENSATEP00000010146.2"/>
    </source>
</evidence>
<dbReference type="SUPFAM" id="SSF53335">
    <property type="entry name" value="S-adenosyl-L-methionine-dependent methyltransferases"/>
    <property type="match status" value="1"/>
</dbReference>
<dbReference type="InterPro" id="IPR029063">
    <property type="entry name" value="SAM-dependent_MTases_sf"/>
</dbReference>
<sequence length="226" mass="25263">MSAVTHTFEDVKAVILSAHKNNTSKEKVNFYNSWAENYNQDVAVLDYRAPSLAAKCISSNFTGDREAAVVLDVACGTGLVAKQMNTHGFQHFVGIDGSEMMLRFAKDSRLYQDLKQSMLGEDLLPVQWDSFDVVVIVGALSVGQVPAAVIRDLCKATKPGGYVCMTTRSNHDNLEYKAILEQEMKQMEAERLWSCVEVTEVEDWERAVSEQEDGYISGVVYLYKKL</sequence>
<dbReference type="STRING" id="64144.ENSATEP00000010146"/>
<dbReference type="GeneTree" id="ENSGT00530000063975"/>
<feature type="domain" description="Methyltransferase" evidence="1">
    <location>
        <begin position="66"/>
        <end position="197"/>
    </location>
</feature>
<dbReference type="AlphaFoldDB" id="A0A3Q1J488"/>
<dbReference type="CDD" id="cd02440">
    <property type="entry name" value="AdoMet_MTases"/>
    <property type="match status" value="1"/>
</dbReference>
<dbReference type="FunCoup" id="A0A3Q1J488">
    <property type="interactions" value="4"/>
</dbReference>
<accession>A0A3Q1J488</accession>
<keyword evidence="3" id="KW-1185">Reference proteome</keyword>
<proteinExistence type="predicted"/>
<protein>
    <recommendedName>
        <fullName evidence="1">Methyltransferase domain-containing protein</fullName>
    </recommendedName>
</protein>
<reference evidence="2" key="2">
    <citation type="submission" date="2025-08" db="UniProtKB">
        <authorList>
            <consortium name="Ensembl"/>
        </authorList>
    </citation>
    <scope>IDENTIFICATION</scope>
</reference>
<dbReference type="Gene3D" id="3.40.50.150">
    <property type="entry name" value="Vaccinia Virus protein VP39"/>
    <property type="match status" value="1"/>
</dbReference>
<dbReference type="Ensembl" id="ENSATET00000010324.3">
    <property type="protein sequence ID" value="ENSATEP00000010146.2"/>
    <property type="gene ID" value="ENSATEG00000007158.3"/>
</dbReference>
<name>A0A3Q1J488_ANATE</name>
<organism evidence="2 3">
    <name type="scientific">Anabas testudineus</name>
    <name type="common">Climbing perch</name>
    <name type="synonym">Anthias testudineus</name>
    <dbReference type="NCBI Taxonomy" id="64144"/>
    <lineage>
        <taxon>Eukaryota</taxon>
        <taxon>Metazoa</taxon>
        <taxon>Chordata</taxon>
        <taxon>Craniata</taxon>
        <taxon>Vertebrata</taxon>
        <taxon>Euteleostomi</taxon>
        <taxon>Actinopterygii</taxon>
        <taxon>Neopterygii</taxon>
        <taxon>Teleostei</taxon>
        <taxon>Neoteleostei</taxon>
        <taxon>Acanthomorphata</taxon>
        <taxon>Anabantaria</taxon>
        <taxon>Anabantiformes</taxon>
        <taxon>Anabantoidei</taxon>
        <taxon>Anabantidae</taxon>
        <taxon>Anabas</taxon>
    </lineage>
</organism>